<dbReference type="OrthoDB" id="3463898at2"/>
<sequence length="552" mass="57376">MPRPRWAVGAGLSVTVLATALFLGGSVGVPPWDGVYLFRDFVTVPDPVLGANTLGGDGAPRAVPLDAVVAALSVVLPAGLVARVLLVAPLLLVGSGMTVLLRRYGPVATSVAAGLAIANPYVAERLLLGQAPSLLGYAMIPWLVGAARSAKSLPVRALLVLAAAAPAALTPVGAVMAAVTVLVTALAVGRTSPKLRDGSTRAPAQLGGRALEAAVLLTPVALLSLPWVIAGLQDPSAGTRPEGADAFAVRSDGPLGVIGSVATLGGVWAGGAMPSARDTLAFVLLQLLLVLGALLARSTATAWPFPARTVPVPTRRALDLAVAAYLGTVLSVLLLAGPLMPLWRAVQQVPGVALLRDTHRWLGWAACGVAVLFAIGLAVAVDRMRWSRWVAAGLSLTAVALAVLTVPDVPSRLARDLHPVALPAEWHQVVDLLNDEAEGRVLLLPWQPFRQVDWVGPTQFLDPFPRALEAEVVHARDLLVRRGDQEWLVGGEDPEIAAELAGPDGVLDTDLLRAQDISHVLIWLGSPGELPSGGGELHRAHSGDDWMVLEIP</sequence>
<keyword evidence="1" id="KW-0812">Transmembrane</keyword>
<dbReference type="KEGG" id="orz:FNH13_01720"/>
<name>A0A516G6P9_9MICO</name>
<evidence type="ECO:0008006" key="4">
    <source>
        <dbReference type="Google" id="ProtNLM"/>
    </source>
</evidence>
<dbReference type="EMBL" id="CP041616">
    <property type="protein sequence ID" value="QDO87198.1"/>
    <property type="molecule type" value="Genomic_DNA"/>
</dbReference>
<reference evidence="2 3" key="1">
    <citation type="submission" date="2019-07" db="EMBL/GenBank/DDBJ databases">
        <title>complete genome sequencing of Ornithinimicrobium sp. H23M54.</title>
        <authorList>
            <person name="Bae J.-W."/>
            <person name="Lee S.-Y."/>
        </authorList>
    </citation>
    <scope>NUCLEOTIDE SEQUENCE [LARGE SCALE GENOMIC DNA]</scope>
    <source>
        <strain evidence="2 3">H23M54</strain>
    </source>
</reference>
<evidence type="ECO:0000313" key="2">
    <source>
        <dbReference type="EMBL" id="QDO87198.1"/>
    </source>
</evidence>
<feature type="transmembrane region" description="Helical" evidence="1">
    <location>
        <begin position="280"/>
        <end position="300"/>
    </location>
</feature>
<feature type="transmembrane region" description="Helical" evidence="1">
    <location>
        <begin position="104"/>
        <end position="123"/>
    </location>
</feature>
<feature type="transmembrane region" description="Helical" evidence="1">
    <location>
        <begin position="320"/>
        <end position="340"/>
    </location>
</feature>
<keyword evidence="1" id="KW-1133">Transmembrane helix</keyword>
<organism evidence="2 3">
    <name type="scientific">Ornithinimicrobium ciconiae</name>
    <dbReference type="NCBI Taxonomy" id="2594265"/>
    <lineage>
        <taxon>Bacteria</taxon>
        <taxon>Bacillati</taxon>
        <taxon>Actinomycetota</taxon>
        <taxon>Actinomycetes</taxon>
        <taxon>Micrococcales</taxon>
        <taxon>Ornithinimicrobiaceae</taxon>
        <taxon>Ornithinimicrobium</taxon>
    </lineage>
</organism>
<proteinExistence type="predicted"/>
<feature type="transmembrane region" description="Helical" evidence="1">
    <location>
        <begin position="67"/>
        <end position="92"/>
    </location>
</feature>
<keyword evidence="1" id="KW-0472">Membrane</keyword>
<feature type="transmembrane region" description="Helical" evidence="1">
    <location>
        <begin position="386"/>
        <end position="406"/>
    </location>
</feature>
<keyword evidence="3" id="KW-1185">Reference proteome</keyword>
<evidence type="ECO:0000313" key="3">
    <source>
        <dbReference type="Proteomes" id="UP000315395"/>
    </source>
</evidence>
<dbReference type="Proteomes" id="UP000315395">
    <property type="component" value="Chromosome"/>
</dbReference>
<feature type="transmembrane region" description="Helical" evidence="1">
    <location>
        <begin position="361"/>
        <end position="380"/>
    </location>
</feature>
<feature type="transmembrane region" description="Helical" evidence="1">
    <location>
        <begin position="158"/>
        <end position="189"/>
    </location>
</feature>
<accession>A0A516G6P9</accession>
<evidence type="ECO:0000256" key="1">
    <source>
        <dbReference type="SAM" id="Phobius"/>
    </source>
</evidence>
<protein>
    <recommendedName>
        <fullName evidence="4">Glycosyltransferase RgtA/B/C/D-like domain-containing protein</fullName>
    </recommendedName>
</protein>
<dbReference type="AlphaFoldDB" id="A0A516G6P9"/>
<feature type="transmembrane region" description="Helical" evidence="1">
    <location>
        <begin position="210"/>
        <end position="233"/>
    </location>
</feature>
<feature type="transmembrane region" description="Helical" evidence="1">
    <location>
        <begin position="253"/>
        <end position="273"/>
    </location>
</feature>
<gene>
    <name evidence="2" type="ORF">FNH13_01720</name>
</gene>
<dbReference type="RefSeq" id="WP_143781856.1">
    <property type="nucleotide sequence ID" value="NZ_CP041616.1"/>
</dbReference>